<keyword evidence="3" id="KW-1185">Reference proteome</keyword>
<gene>
    <name evidence="2" type="ORF">LVIROSA_LOCUS18450</name>
</gene>
<sequence length="244" mass="27435">MPPREDLSTDDTPPTIHEQLSTLIVISTVNLHRLDAIITQMTTINTLMIGIQTETMAKIMSPLPSLPPQNQQRRPSPPRLPTTLSTLPLPPPHRSLSPPPSPPPKPLQLPVSTQHPLPPLPQPPPSKVTSRQFRPVTFQPFNPQFPALVVVGTRMQDLEDKVHLKDGGIDTCLRSYSRPPPWPDPYKSCSRNLEHTLHEEDQVNKSSFLKLGLTHVSISIHVSLFLVSKLFPFPINDNHPWHEY</sequence>
<evidence type="ECO:0000313" key="2">
    <source>
        <dbReference type="EMBL" id="CAH1431748.1"/>
    </source>
</evidence>
<feature type="compositionally biased region" description="Pro residues" evidence="1">
    <location>
        <begin position="116"/>
        <end position="126"/>
    </location>
</feature>
<proteinExistence type="predicted"/>
<dbReference type="AlphaFoldDB" id="A0AAU9N434"/>
<feature type="region of interest" description="Disordered" evidence="1">
    <location>
        <begin position="61"/>
        <end position="131"/>
    </location>
</feature>
<dbReference type="EMBL" id="CAKMRJ010003334">
    <property type="protein sequence ID" value="CAH1431748.1"/>
    <property type="molecule type" value="Genomic_DNA"/>
</dbReference>
<evidence type="ECO:0000256" key="1">
    <source>
        <dbReference type="SAM" id="MobiDB-lite"/>
    </source>
</evidence>
<evidence type="ECO:0000313" key="3">
    <source>
        <dbReference type="Proteomes" id="UP001157418"/>
    </source>
</evidence>
<name>A0AAU9N434_9ASTR</name>
<feature type="compositionally biased region" description="Pro residues" evidence="1">
    <location>
        <begin position="88"/>
        <end position="107"/>
    </location>
</feature>
<accession>A0AAU9N434</accession>
<protein>
    <submittedName>
        <fullName evidence="2">Uncharacterized protein</fullName>
    </submittedName>
</protein>
<comment type="caution">
    <text evidence="2">The sequence shown here is derived from an EMBL/GenBank/DDBJ whole genome shotgun (WGS) entry which is preliminary data.</text>
</comment>
<dbReference type="Proteomes" id="UP001157418">
    <property type="component" value="Unassembled WGS sequence"/>
</dbReference>
<reference evidence="2 3" key="1">
    <citation type="submission" date="2022-01" db="EMBL/GenBank/DDBJ databases">
        <authorList>
            <person name="Xiong W."/>
            <person name="Schranz E."/>
        </authorList>
    </citation>
    <scope>NUCLEOTIDE SEQUENCE [LARGE SCALE GENOMIC DNA]</scope>
</reference>
<organism evidence="2 3">
    <name type="scientific">Lactuca virosa</name>
    <dbReference type="NCBI Taxonomy" id="75947"/>
    <lineage>
        <taxon>Eukaryota</taxon>
        <taxon>Viridiplantae</taxon>
        <taxon>Streptophyta</taxon>
        <taxon>Embryophyta</taxon>
        <taxon>Tracheophyta</taxon>
        <taxon>Spermatophyta</taxon>
        <taxon>Magnoliopsida</taxon>
        <taxon>eudicotyledons</taxon>
        <taxon>Gunneridae</taxon>
        <taxon>Pentapetalae</taxon>
        <taxon>asterids</taxon>
        <taxon>campanulids</taxon>
        <taxon>Asterales</taxon>
        <taxon>Asteraceae</taxon>
        <taxon>Cichorioideae</taxon>
        <taxon>Cichorieae</taxon>
        <taxon>Lactucinae</taxon>
        <taxon>Lactuca</taxon>
    </lineage>
</organism>